<evidence type="ECO:0000313" key="3">
    <source>
        <dbReference type="Proteomes" id="UP001190700"/>
    </source>
</evidence>
<organism evidence="2 3">
    <name type="scientific">Cymbomonas tetramitiformis</name>
    <dbReference type="NCBI Taxonomy" id="36881"/>
    <lineage>
        <taxon>Eukaryota</taxon>
        <taxon>Viridiplantae</taxon>
        <taxon>Chlorophyta</taxon>
        <taxon>Pyramimonadophyceae</taxon>
        <taxon>Pyramimonadales</taxon>
        <taxon>Pyramimonadaceae</taxon>
        <taxon>Cymbomonas</taxon>
    </lineage>
</organism>
<name>A0AAE0GWB6_9CHLO</name>
<accession>A0AAE0GWB6</accession>
<proteinExistence type="predicted"/>
<comment type="caution">
    <text evidence="2">The sequence shown here is derived from an EMBL/GenBank/DDBJ whole genome shotgun (WGS) entry which is preliminary data.</text>
</comment>
<gene>
    <name evidence="2" type="ORF">CYMTET_6988</name>
</gene>
<dbReference type="Proteomes" id="UP001190700">
    <property type="component" value="Unassembled WGS sequence"/>
</dbReference>
<feature type="region of interest" description="Disordered" evidence="1">
    <location>
        <begin position="75"/>
        <end position="97"/>
    </location>
</feature>
<protein>
    <submittedName>
        <fullName evidence="2">Uncharacterized protein</fullName>
    </submittedName>
</protein>
<evidence type="ECO:0000256" key="1">
    <source>
        <dbReference type="SAM" id="MobiDB-lite"/>
    </source>
</evidence>
<evidence type="ECO:0000313" key="2">
    <source>
        <dbReference type="EMBL" id="KAK3285405.1"/>
    </source>
</evidence>
<sequence length="130" mass="13981">MRRKYAEYHPSDLNLKNEYCSSPGNEGKPVLSQIICRDAPEACIEDDEDEPTSVNNAARTDEPAVPAITLAGYATASSESVPGSKAKTGESEGCNTSTTDQVSLLCASSEMPTTCGQLMLHTKHHETWFG</sequence>
<dbReference type="EMBL" id="LGRX02001836">
    <property type="protein sequence ID" value="KAK3285405.1"/>
    <property type="molecule type" value="Genomic_DNA"/>
</dbReference>
<reference evidence="2 3" key="1">
    <citation type="journal article" date="2015" name="Genome Biol. Evol.">
        <title>Comparative Genomics of a Bacterivorous Green Alga Reveals Evolutionary Causalities and Consequences of Phago-Mixotrophic Mode of Nutrition.</title>
        <authorList>
            <person name="Burns J.A."/>
            <person name="Paasch A."/>
            <person name="Narechania A."/>
            <person name="Kim E."/>
        </authorList>
    </citation>
    <scope>NUCLEOTIDE SEQUENCE [LARGE SCALE GENOMIC DNA]</scope>
    <source>
        <strain evidence="2 3">PLY_AMNH</strain>
    </source>
</reference>
<dbReference type="AlphaFoldDB" id="A0AAE0GWB6"/>
<keyword evidence="3" id="KW-1185">Reference proteome</keyword>